<dbReference type="FunFam" id="2.20.25.80:FF:000009">
    <property type="entry name" value="WRKY transcription factor 53"/>
    <property type="match status" value="1"/>
</dbReference>
<accession>A0AAD4TFX3</accession>
<dbReference type="InterPro" id="IPR044810">
    <property type="entry name" value="WRKY_plant"/>
</dbReference>
<dbReference type="Pfam" id="PF03106">
    <property type="entry name" value="WRKY"/>
    <property type="match status" value="1"/>
</dbReference>
<proteinExistence type="inferred from homology"/>
<evidence type="ECO:0000256" key="7">
    <source>
        <dbReference type="SAM" id="MobiDB-lite"/>
    </source>
</evidence>
<dbReference type="PANTHER" id="PTHR32096">
    <property type="entry name" value="WRKY TRANSCRIPTION FACTOR 30-RELATED-RELATED"/>
    <property type="match status" value="1"/>
</dbReference>
<dbReference type="GO" id="GO:0010193">
    <property type="term" value="P:response to ozone"/>
    <property type="evidence" value="ECO:0007669"/>
    <property type="project" value="UniProtKB-ARBA"/>
</dbReference>
<evidence type="ECO:0000313" key="9">
    <source>
        <dbReference type="EMBL" id="KAI3955028.1"/>
    </source>
</evidence>
<protein>
    <recommendedName>
        <fullName evidence="8">WRKY domain-containing protein</fullName>
    </recommendedName>
</protein>
<keyword evidence="3" id="KW-0238">DNA-binding</keyword>
<evidence type="ECO:0000256" key="3">
    <source>
        <dbReference type="ARBA" id="ARBA00023125"/>
    </source>
</evidence>
<dbReference type="AlphaFoldDB" id="A0AAD4TFX3"/>
<dbReference type="GO" id="GO:0000976">
    <property type="term" value="F:transcription cis-regulatory region binding"/>
    <property type="evidence" value="ECO:0007669"/>
    <property type="project" value="TreeGrafter"/>
</dbReference>
<dbReference type="EMBL" id="JAJJMB010001820">
    <property type="protein sequence ID" value="KAI3955028.1"/>
    <property type="molecule type" value="Genomic_DNA"/>
</dbReference>
<dbReference type="GO" id="GO:0009751">
    <property type="term" value="P:response to salicylic acid"/>
    <property type="evidence" value="ECO:0007669"/>
    <property type="project" value="UniProtKB-ARBA"/>
</dbReference>
<dbReference type="GO" id="GO:0005634">
    <property type="term" value="C:nucleus"/>
    <property type="evidence" value="ECO:0007669"/>
    <property type="project" value="UniProtKB-SubCell"/>
</dbReference>
<dbReference type="GO" id="GO:0042542">
    <property type="term" value="P:response to hydrogen peroxide"/>
    <property type="evidence" value="ECO:0007669"/>
    <property type="project" value="UniProtKB-ARBA"/>
</dbReference>
<dbReference type="InterPro" id="IPR036576">
    <property type="entry name" value="WRKY_dom_sf"/>
</dbReference>
<dbReference type="SUPFAM" id="SSF118290">
    <property type="entry name" value="WRKY DNA-binding domain"/>
    <property type="match status" value="1"/>
</dbReference>
<feature type="region of interest" description="Disordered" evidence="7">
    <location>
        <begin position="76"/>
        <end position="95"/>
    </location>
</feature>
<sequence length="357" mass="39980">MEENNSSMSYLDQKPLILNELTQAKELLEQLLLGLDSATSTAANLLVPQILSSFENTLSMLTGIKSEADSVQSQITGTKTDVIPSDSPRSVDRSPCSNYKSDLTGIASKKRKTLQRWTEQVRVCEHTGLEGPVDDGYSWRKYGQKDILGANYPRGYYRCTHSNAQGCLARKQVQRSDEDSSMFSVTYCGRHTCIQGAHLLPGKSQNRLDQQDQKRIKTQETIINFQTSSRRSKTEDFNTTQAVLRSPSFSFPSASIPIPSCTDKENNNDNNNNNNNIFSSMTPDNHFMTSPFSSSPTISESSSFSPYQVSYFYGGQNLETSDYDLCEFTSTLDSQDIYLDFDFPYGSYGSRYPSDTL</sequence>
<keyword evidence="5" id="KW-0539">Nucleus</keyword>
<evidence type="ECO:0000256" key="1">
    <source>
        <dbReference type="ARBA" id="ARBA00004123"/>
    </source>
</evidence>
<dbReference type="Proteomes" id="UP001202328">
    <property type="component" value="Unassembled WGS sequence"/>
</dbReference>
<dbReference type="Gene3D" id="2.20.25.80">
    <property type="entry name" value="WRKY domain"/>
    <property type="match status" value="1"/>
</dbReference>
<reference evidence="9" key="1">
    <citation type="submission" date="2022-04" db="EMBL/GenBank/DDBJ databases">
        <title>A functionally conserved STORR gene fusion in Papaver species that diverged 16.8 million years ago.</title>
        <authorList>
            <person name="Catania T."/>
        </authorList>
    </citation>
    <scope>NUCLEOTIDE SEQUENCE</scope>
    <source>
        <strain evidence="9">S-188037</strain>
    </source>
</reference>
<evidence type="ECO:0000256" key="5">
    <source>
        <dbReference type="ARBA" id="ARBA00023242"/>
    </source>
</evidence>
<dbReference type="GO" id="GO:0003700">
    <property type="term" value="F:DNA-binding transcription factor activity"/>
    <property type="evidence" value="ECO:0007669"/>
    <property type="project" value="InterPro"/>
</dbReference>
<keyword evidence="10" id="KW-1185">Reference proteome</keyword>
<feature type="compositionally biased region" description="Low complexity" evidence="7">
    <location>
        <begin position="84"/>
        <end position="95"/>
    </location>
</feature>
<feature type="region of interest" description="Disordered" evidence="7">
    <location>
        <begin position="257"/>
        <end position="281"/>
    </location>
</feature>
<name>A0AAD4TFX3_9MAGN</name>
<dbReference type="PROSITE" id="PS50811">
    <property type="entry name" value="WRKY"/>
    <property type="match status" value="1"/>
</dbReference>
<comment type="similarity">
    <text evidence="6">Belongs to the WRKY group III family.</text>
</comment>
<evidence type="ECO:0000256" key="2">
    <source>
        <dbReference type="ARBA" id="ARBA00023015"/>
    </source>
</evidence>
<evidence type="ECO:0000256" key="6">
    <source>
        <dbReference type="ARBA" id="ARBA00060850"/>
    </source>
</evidence>
<evidence type="ECO:0000256" key="4">
    <source>
        <dbReference type="ARBA" id="ARBA00023163"/>
    </source>
</evidence>
<keyword evidence="2" id="KW-0805">Transcription regulation</keyword>
<comment type="subcellular location">
    <subcellularLocation>
        <location evidence="1">Nucleus</location>
    </subcellularLocation>
</comment>
<gene>
    <name evidence="9" type="ORF">MKW98_005031</name>
</gene>
<comment type="caution">
    <text evidence="9">The sequence shown here is derived from an EMBL/GenBank/DDBJ whole genome shotgun (WGS) entry which is preliminary data.</text>
</comment>
<dbReference type="PANTHER" id="PTHR32096:SF146">
    <property type="entry name" value="WRKY TRANSCRIPTION FACTOR 19-RELATED"/>
    <property type="match status" value="1"/>
</dbReference>
<feature type="domain" description="WRKY" evidence="8">
    <location>
        <begin position="128"/>
        <end position="191"/>
    </location>
</feature>
<dbReference type="InterPro" id="IPR003657">
    <property type="entry name" value="WRKY_dom"/>
</dbReference>
<dbReference type="SMART" id="SM00774">
    <property type="entry name" value="WRKY"/>
    <property type="match status" value="1"/>
</dbReference>
<keyword evidence="4" id="KW-0804">Transcription</keyword>
<evidence type="ECO:0000259" key="8">
    <source>
        <dbReference type="PROSITE" id="PS50811"/>
    </source>
</evidence>
<evidence type="ECO:0000313" key="10">
    <source>
        <dbReference type="Proteomes" id="UP001202328"/>
    </source>
</evidence>
<dbReference type="GO" id="GO:0010150">
    <property type="term" value="P:leaf senescence"/>
    <property type="evidence" value="ECO:0007669"/>
    <property type="project" value="UniProtKB-ARBA"/>
</dbReference>
<organism evidence="9 10">
    <name type="scientific">Papaver atlanticum</name>
    <dbReference type="NCBI Taxonomy" id="357466"/>
    <lineage>
        <taxon>Eukaryota</taxon>
        <taxon>Viridiplantae</taxon>
        <taxon>Streptophyta</taxon>
        <taxon>Embryophyta</taxon>
        <taxon>Tracheophyta</taxon>
        <taxon>Spermatophyta</taxon>
        <taxon>Magnoliopsida</taxon>
        <taxon>Ranunculales</taxon>
        <taxon>Papaveraceae</taxon>
        <taxon>Papaveroideae</taxon>
        <taxon>Papaver</taxon>
    </lineage>
</organism>